<evidence type="ECO:0000256" key="3">
    <source>
        <dbReference type="ARBA" id="ARBA00022692"/>
    </source>
</evidence>
<dbReference type="SUPFAM" id="SSF81324">
    <property type="entry name" value="Voltage-gated potassium channels"/>
    <property type="match status" value="1"/>
</dbReference>
<dbReference type="PANTHER" id="PTHR45628">
    <property type="entry name" value="VOLTAGE-DEPENDENT CALCIUM CHANNEL TYPE A SUBUNIT ALPHA-1"/>
    <property type="match status" value="1"/>
</dbReference>
<dbReference type="InterPro" id="IPR005821">
    <property type="entry name" value="Ion_trans_dom"/>
</dbReference>
<dbReference type="GO" id="GO:0098703">
    <property type="term" value="P:calcium ion import across plasma membrane"/>
    <property type="evidence" value="ECO:0007669"/>
    <property type="project" value="TreeGrafter"/>
</dbReference>
<dbReference type="Proteomes" id="UP000552883">
    <property type="component" value="Unassembled WGS sequence"/>
</dbReference>
<keyword evidence="10 14" id="KW-0407">Ion channel</keyword>
<evidence type="ECO:0000256" key="10">
    <source>
        <dbReference type="ARBA" id="ARBA00023303"/>
    </source>
</evidence>
<comment type="subcellular location">
    <subcellularLocation>
        <location evidence="1">Membrane</location>
        <topology evidence="1">Multi-pass membrane protein</topology>
    </subcellularLocation>
</comment>
<comment type="caution">
    <text evidence="14">The sequence shown here is derived from an EMBL/GenBank/DDBJ whole genome shotgun (WGS) entry which is preliminary data.</text>
</comment>
<dbReference type="PANTHER" id="PTHR45628:SF7">
    <property type="entry name" value="VOLTAGE-DEPENDENT CALCIUM CHANNEL TYPE A SUBUNIT ALPHA-1"/>
    <property type="match status" value="1"/>
</dbReference>
<feature type="transmembrane region" description="Helical" evidence="12">
    <location>
        <begin position="65"/>
        <end position="86"/>
    </location>
</feature>
<feature type="transmembrane region" description="Helical" evidence="12">
    <location>
        <begin position="247"/>
        <end position="271"/>
    </location>
</feature>
<keyword evidence="15" id="KW-1185">Reference proteome</keyword>
<feature type="transmembrane region" description="Helical" evidence="12">
    <location>
        <begin position="133"/>
        <end position="155"/>
    </location>
</feature>
<reference evidence="14 15" key="1">
    <citation type="submission" date="2020-08" db="EMBL/GenBank/DDBJ databases">
        <title>Sequencing the genomes of 1000 actinobacteria strains.</title>
        <authorList>
            <person name="Klenk H.-P."/>
        </authorList>
    </citation>
    <scope>NUCLEOTIDE SEQUENCE [LARGE SCALE GENOMIC DNA]</scope>
    <source>
        <strain evidence="14 15">DSM 23889</strain>
    </source>
</reference>
<feature type="region of interest" description="Disordered" evidence="11">
    <location>
        <begin position="1"/>
        <end position="36"/>
    </location>
</feature>
<evidence type="ECO:0000256" key="7">
    <source>
        <dbReference type="ARBA" id="ARBA00023065"/>
    </source>
</evidence>
<dbReference type="RefSeq" id="WP_153982073.1">
    <property type="nucleotide sequence ID" value="NZ_BAAANZ010000004.1"/>
</dbReference>
<dbReference type="AlphaFoldDB" id="A0A840X7G5"/>
<feature type="domain" description="Ion transport" evidence="13">
    <location>
        <begin position="65"/>
        <end position="280"/>
    </location>
</feature>
<name>A0A840X7G5_9MICO</name>
<evidence type="ECO:0000259" key="13">
    <source>
        <dbReference type="Pfam" id="PF00520"/>
    </source>
</evidence>
<protein>
    <submittedName>
        <fullName evidence="14">Voltage-gated sodium channel</fullName>
    </submittedName>
</protein>
<feature type="compositionally biased region" description="Low complexity" evidence="11">
    <location>
        <begin position="12"/>
        <end position="36"/>
    </location>
</feature>
<keyword evidence="8 12" id="KW-0472">Membrane</keyword>
<gene>
    <name evidence="14" type="ORF">BJ959_001677</name>
</gene>
<dbReference type="InterPro" id="IPR050599">
    <property type="entry name" value="VDCC_alpha-1_subunit"/>
</dbReference>
<evidence type="ECO:0000256" key="12">
    <source>
        <dbReference type="SAM" id="Phobius"/>
    </source>
</evidence>
<dbReference type="GO" id="GO:0008331">
    <property type="term" value="F:high voltage-gated calcium channel activity"/>
    <property type="evidence" value="ECO:0007669"/>
    <property type="project" value="TreeGrafter"/>
</dbReference>
<keyword evidence="7" id="KW-0406">Ion transport</keyword>
<dbReference type="Pfam" id="PF00520">
    <property type="entry name" value="Ion_trans"/>
    <property type="match status" value="1"/>
</dbReference>
<dbReference type="GO" id="GO:0005891">
    <property type="term" value="C:voltage-gated calcium channel complex"/>
    <property type="evidence" value="ECO:0007669"/>
    <property type="project" value="TreeGrafter"/>
</dbReference>
<dbReference type="Gene3D" id="1.20.120.350">
    <property type="entry name" value="Voltage-gated potassium channels. Chain C"/>
    <property type="match status" value="1"/>
</dbReference>
<evidence type="ECO:0000256" key="11">
    <source>
        <dbReference type="SAM" id="MobiDB-lite"/>
    </source>
</evidence>
<evidence type="ECO:0000313" key="14">
    <source>
        <dbReference type="EMBL" id="MBB5618181.1"/>
    </source>
</evidence>
<proteinExistence type="predicted"/>
<keyword evidence="3 12" id="KW-0812">Transmembrane</keyword>
<evidence type="ECO:0000256" key="4">
    <source>
        <dbReference type="ARBA" id="ARBA00022837"/>
    </source>
</evidence>
<keyword evidence="2" id="KW-0813">Transport</keyword>
<evidence type="ECO:0000256" key="8">
    <source>
        <dbReference type="ARBA" id="ARBA00023136"/>
    </source>
</evidence>
<dbReference type="EMBL" id="JACHBS010000001">
    <property type="protein sequence ID" value="MBB5618181.1"/>
    <property type="molecule type" value="Genomic_DNA"/>
</dbReference>
<evidence type="ECO:0000256" key="1">
    <source>
        <dbReference type="ARBA" id="ARBA00004141"/>
    </source>
</evidence>
<feature type="transmembrane region" description="Helical" evidence="12">
    <location>
        <begin position="181"/>
        <end position="206"/>
    </location>
</feature>
<dbReference type="OrthoDB" id="5297065at2"/>
<keyword evidence="6 12" id="KW-1133">Transmembrane helix</keyword>
<keyword evidence="5" id="KW-0851">Voltage-gated channel</keyword>
<sequence>MTAPAPADDRGSASSSASPSASTTASPSASTTASTTVSPGVFTQTSVQLAPYRIQWLARIMYGNVFEFFVIGVIIVNAAALAVLTYSDVDPQVAAVAHAIDRAALVFYTVEVVLRLISYGAKPWMFFRNPWNVFDFLIVVLIPFLDGGTVMFRLVRLLRILRIFRFLPEARILMLSMIKSVAPLASLAVLILFLMFIYAMAGVYLFGQQAPDRWGDIGTAMITLTVMLTLENFPDSFLGGLAITPWALLYFLSYMFFIVFTVLNILIGIVITAMDQAREEVTADRAKEGLPTATGTIRLPSPADRAADADARAARAELDALAAELDEVAGAGTASPDHIQRIRDEIERLKSGAR</sequence>
<dbReference type="InterPro" id="IPR027359">
    <property type="entry name" value="Volt_channel_dom_sf"/>
</dbReference>
<keyword evidence="4" id="KW-0106">Calcium</keyword>
<evidence type="ECO:0000256" key="9">
    <source>
        <dbReference type="ARBA" id="ARBA00023180"/>
    </source>
</evidence>
<evidence type="ECO:0000256" key="5">
    <source>
        <dbReference type="ARBA" id="ARBA00022882"/>
    </source>
</evidence>
<organism evidence="14 15">
    <name type="scientific">Microcella frigidaquae</name>
    <dbReference type="NCBI Taxonomy" id="424758"/>
    <lineage>
        <taxon>Bacteria</taxon>
        <taxon>Bacillati</taxon>
        <taxon>Actinomycetota</taxon>
        <taxon>Actinomycetes</taxon>
        <taxon>Micrococcales</taxon>
        <taxon>Microbacteriaceae</taxon>
        <taxon>Microcella</taxon>
    </lineage>
</organism>
<dbReference type="Gene3D" id="1.10.287.70">
    <property type="match status" value="1"/>
</dbReference>
<accession>A0A840X7G5</accession>
<keyword evidence="9" id="KW-0325">Glycoprotein</keyword>
<evidence type="ECO:0000256" key="2">
    <source>
        <dbReference type="ARBA" id="ARBA00022448"/>
    </source>
</evidence>
<evidence type="ECO:0000313" key="15">
    <source>
        <dbReference type="Proteomes" id="UP000552883"/>
    </source>
</evidence>
<evidence type="ECO:0000256" key="6">
    <source>
        <dbReference type="ARBA" id="ARBA00022989"/>
    </source>
</evidence>